<dbReference type="InterPro" id="IPR014054">
    <property type="entry name" value="Phage_regulatory_Rha"/>
</dbReference>
<keyword evidence="2" id="KW-1185">Reference proteome</keyword>
<proteinExistence type="predicted"/>
<gene>
    <name evidence="1" type="ORF">DYU11_20170</name>
</gene>
<sequence length="251" mass="28605">MTTEIASQIKTMSSLEIAELTGKLHKNIIRDIRKMIETLEAAKEAGSNLSWHCETASYVDAQGKAREMYRLDKNTTTTLLSGYDIVARHKIVQRWQELEADKVAQSATALPLTPMELLLQSLQTSVEVAKQMVETERRVSNLEERFGQFQQIQQEATAELQALPAPSEEMPELSTEDKVRRMVNVYASATVTPVPDVWRKIYTEMYYRYRVSVNHCKPNPGESKLQMLKRLGHVDKLWVVATNILQLNQPA</sequence>
<reference evidence="1 2" key="1">
    <citation type="submission" date="2018-08" db="EMBL/GenBank/DDBJ databases">
        <title>Fibrisoma montanum sp. nov., isolated from Danxia mountain soil.</title>
        <authorList>
            <person name="Huang Y."/>
        </authorList>
    </citation>
    <scope>NUCLEOTIDE SEQUENCE [LARGE SCALE GENOMIC DNA]</scope>
    <source>
        <strain evidence="1 2">HYT19</strain>
    </source>
</reference>
<dbReference type="OrthoDB" id="1078540at2"/>
<name>A0A418M3P4_9BACT</name>
<evidence type="ECO:0000313" key="1">
    <source>
        <dbReference type="EMBL" id="RIV20370.1"/>
    </source>
</evidence>
<organism evidence="1 2">
    <name type="scientific">Fibrisoma montanum</name>
    <dbReference type="NCBI Taxonomy" id="2305895"/>
    <lineage>
        <taxon>Bacteria</taxon>
        <taxon>Pseudomonadati</taxon>
        <taxon>Bacteroidota</taxon>
        <taxon>Cytophagia</taxon>
        <taxon>Cytophagales</taxon>
        <taxon>Spirosomataceae</taxon>
        <taxon>Fibrisoma</taxon>
    </lineage>
</organism>
<evidence type="ECO:0008006" key="3">
    <source>
        <dbReference type="Google" id="ProtNLM"/>
    </source>
</evidence>
<dbReference type="Proteomes" id="UP000283523">
    <property type="component" value="Unassembled WGS sequence"/>
</dbReference>
<dbReference type="Pfam" id="PF09669">
    <property type="entry name" value="Phage_pRha"/>
    <property type="match status" value="1"/>
</dbReference>
<protein>
    <recommendedName>
        <fullName evidence="3">Rha family transcriptional regulator</fullName>
    </recommendedName>
</protein>
<comment type="caution">
    <text evidence="1">The sequence shown here is derived from an EMBL/GenBank/DDBJ whole genome shotgun (WGS) entry which is preliminary data.</text>
</comment>
<dbReference type="RefSeq" id="WP_119669537.1">
    <property type="nucleotide sequence ID" value="NZ_QXED01000006.1"/>
</dbReference>
<evidence type="ECO:0000313" key="2">
    <source>
        <dbReference type="Proteomes" id="UP000283523"/>
    </source>
</evidence>
<accession>A0A418M3P4</accession>
<dbReference type="EMBL" id="QXED01000006">
    <property type="protein sequence ID" value="RIV20370.1"/>
    <property type="molecule type" value="Genomic_DNA"/>
</dbReference>
<dbReference type="AlphaFoldDB" id="A0A418M3P4"/>